<keyword evidence="3" id="KW-0547">Nucleotide-binding</keyword>
<dbReference type="STRING" id="356882.A0A423VPL1"/>
<gene>
    <name evidence="7" type="ORF">VMCG_09011</name>
</gene>
<evidence type="ECO:0000259" key="6">
    <source>
        <dbReference type="PROSITE" id="PS50011"/>
    </source>
</evidence>
<dbReference type="PANTHER" id="PTHR45646:SF11">
    <property type="entry name" value="SERINE_THREONINE-PROTEIN KINASE DOA"/>
    <property type="match status" value="1"/>
</dbReference>
<dbReference type="EMBL" id="LKEA01000047">
    <property type="protein sequence ID" value="ROV92957.1"/>
    <property type="molecule type" value="Genomic_DNA"/>
</dbReference>
<proteinExistence type="predicted"/>
<feature type="domain" description="Protein kinase" evidence="6">
    <location>
        <begin position="1"/>
        <end position="285"/>
    </location>
</feature>
<keyword evidence="2" id="KW-0808">Transferase</keyword>
<reference evidence="7 8" key="1">
    <citation type="submission" date="2015-09" db="EMBL/GenBank/DDBJ databases">
        <title>Host preference determinants of Valsa canker pathogens revealed by comparative genomics.</title>
        <authorList>
            <person name="Yin Z."/>
            <person name="Huang L."/>
        </authorList>
    </citation>
    <scope>NUCLEOTIDE SEQUENCE [LARGE SCALE GENOMIC DNA]</scope>
    <source>
        <strain evidence="7 8">03-1</strain>
    </source>
</reference>
<evidence type="ECO:0000256" key="2">
    <source>
        <dbReference type="ARBA" id="ARBA00022679"/>
    </source>
</evidence>
<protein>
    <recommendedName>
        <fullName evidence="6">Protein kinase domain-containing protein</fullName>
    </recommendedName>
</protein>
<organism evidence="7 8">
    <name type="scientific">Cytospora schulzeri</name>
    <dbReference type="NCBI Taxonomy" id="448051"/>
    <lineage>
        <taxon>Eukaryota</taxon>
        <taxon>Fungi</taxon>
        <taxon>Dikarya</taxon>
        <taxon>Ascomycota</taxon>
        <taxon>Pezizomycotina</taxon>
        <taxon>Sordariomycetes</taxon>
        <taxon>Sordariomycetidae</taxon>
        <taxon>Diaporthales</taxon>
        <taxon>Cytosporaceae</taxon>
        <taxon>Cytospora</taxon>
    </lineage>
</organism>
<dbReference type="GO" id="GO:0005634">
    <property type="term" value="C:nucleus"/>
    <property type="evidence" value="ECO:0007669"/>
    <property type="project" value="TreeGrafter"/>
</dbReference>
<evidence type="ECO:0000256" key="5">
    <source>
        <dbReference type="ARBA" id="ARBA00022840"/>
    </source>
</evidence>
<dbReference type="InterPro" id="IPR011009">
    <property type="entry name" value="Kinase-like_dom_sf"/>
</dbReference>
<sequence>MLRGMSPAAIIQSISGTRLAHETAIVYARLGRLLDRLAGQVQLPRHAVLPEIALKILCAHASGEQNNEARVLQYLRDGGREHPNIVKLHDCFEINGPNGTHTFLVPPFLGPSLSDWDIADRLSAATRYQQPTLVARHSYGLLPPELCFGYSPSVKSDVWALACVLFYIISTKYLFATFFPIYEMLIGMAVPIVGPLPPHWRGRVDHEKYGYREDGELKNRNDPDWWWDKDIQNDTVHGKVETFAFEGFSAKQREPLLKLLEEMLTFDPDKRLSAAEVAQRLTSPP</sequence>
<evidence type="ECO:0000256" key="3">
    <source>
        <dbReference type="ARBA" id="ARBA00022741"/>
    </source>
</evidence>
<dbReference type="SMART" id="SM00220">
    <property type="entry name" value="S_TKc"/>
    <property type="match status" value="1"/>
</dbReference>
<keyword evidence="1" id="KW-0723">Serine/threonine-protein kinase</keyword>
<accession>A0A423VPL1</accession>
<dbReference type="AlphaFoldDB" id="A0A423VPL1"/>
<dbReference type="OrthoDB" id="5979581at2759"/>
<dbReference type="GO" id="GO:0005524">
    <property type="term" value="F:ATP binding"/>
    <property type="evidence" value="ECO:0007669"/>
    <property type="project" value="UniProtKB-KW"/>
</dbReference>
<comment type="caution">
    <text evidence="7">The sequence shown here is derived from an EMBL/GenBank/DDBJ whole genome shotgun (WGS) entry which is preliminary data.</text>
</comment>
<dbReference type="InterPro" id="IPR051175">
    <property type="entry name" value="CLK_kinases"/>
</dbReference>
<dbReference type="GO" id="GO:0004674">
    <property type="term" value="F:protein serine/threonine kinase activity"/>
    <property type="evidence" value="ECO:0007669"/>
    <property type="project" value="UniProtKB-KW"/>
</dbReference>
<dbReference type="PROSITE" id="PS50011">
    <property type="entry name" value="PROTEIN_KINASE_DOM"/>
    <property type="match status" value="1"/>
</dbReference>
<keyword evidence="5" id="KW-0067">ATP-binding</keyword>
<keyword evidence="4" id="KW-0418">Kinase</keyword>
<evidence type="ECO:0000256" key="4">
    <source>
        <dbReference type="ARBA" id="ARBA00022777"/>
    </source>
</evidence>
<name>A0A423VPL1_9PEZI</name>
<dbReference type="SUPFAM" id="SSF56112">
    <property type="entry name" value="Protein kinase-like (PK-like)"/>
    <property type="match status" value="1"/>
</dbReference>
<evidence type="ECO:0000256" key="1">
    <source>
        <dbReference type="ARBA" id="ARBA00022527"/>
    </source>
</evidence>
<dbReference type="InterPro" id="IPR000719">
    <property type="entry name" value="Prot_kinase_dom"/>
</dbReference>
<evidence type="ECO:0000313" key="7">
    <source>
        <dbReference type="EMBL" id="ROV92957.1"/>
    </source>
</evidence>
<evidence type="ECO:0000313" key="8">
    <source>
        <dbReference type="Proteomes" id="UP000283895"/>
    </source>
</evidence>
<dbReference type="Gene3D" id="1.10.510.10">
    <property type="entry name" value="Transferase(Phosphotransferase) domain 1"/>
    <property type="match status" value="1"/>
</dbReference>
<dbReference type="Proteomes" id="UP000283895">
    <property type="component" value="Unassembled WGS sequence"/>
</dbReference>
<keyword evidence="8" id="KW-1185">Reference proteome</keyword>
<dbReference type="PANTHER" id="PTHR45646">
    <property type="entry name" value="SERINE/THREONINE-PROTEIN KINASE DOA-RELATED"/>
    <property type="match status" value="1"/>
</dbReference>